<feature type="transmembrane region" description="Helical" evidence="1">
    <location>
        <begin position="65"/>
        <end position="83"/>
    </location>
</feature>
<keyword evidence="3" id="KW-1185">Reference proteome</keyword>
<reference evidence="3" key="1">
    <citation type="journal article" date="2010" name="Nature">
        <title>The Amphimedon queenslandica genome and the evolution of animal complexity.</title>
        <authorList>
            <person name="Srivastava M."/>
            <person name="Simakov O."/>
            <person name="Chapman J."/>
            <person name="Fahey B."/>
            <person name="Gauthier M.E."/>
            <person name="Mitros T."/>
            <person name="Richards G.S."/>
            <person name="Conaco C."/>
            <person name="Dacre M."/>
            <person name="Hellsten U."/>
            <person name="Larroux C."/>
            <person name="Putnam N.H."/>
            <person name="Stanke M."/>
            <person name="Adamska M."/>
            <person name="Darling A."/>
            <person name="Degnan S.M."/>
            <person name="Oakley T.H."/>
            <person name="Plachetzki D.C."/>
            <person name="Zhai Y."/>
            <person name="Adamski M."/>
            <person name="Calcino A."/>
            <person name="Cummins S.F."/>
            <person name="Goodstein D.M."/>
            <person name="Harris C."/>
            <person name="Jackson D.J."/>
            <person name="Leys S.P."/>
            <person name="Shu S."/>
            <person name="Woodcroft B.J."/>
            <person name="Vervoort M."/>
            <person name="Kosik K.S."/>
            <person name="Manning G."/>
            <person name="Degnan B.M."/>
            <person name="Rokhsar D.S."/>
        </authorList>
    </citation>
    <scope>NUCLEOTIDE SEQUENCE [LARGE SCALE GENOMIC DNA]</scope>
</reference>
<keyword evidence="1" id="KW-0812">Transmembrane</keyword>
<dbReference type="EnsemblMetazoa" id="XM_020003086.1">
    <property type="protein sequence ID" value="XP_019858645.1"/>
    <property type="gene ID" value="LOC109586857"/>
</dbReference>
<name>A0AAN0JPB9_AMPQE</name>
<protein>
    <submittedName>
        <fullName evidence="2">Uncharacterized protein</fullName>
    </submittedName>
</protein>
<reference evidence="2" key="2">
    <citation type="submission" date="2024-06" db="UniProtKB">
        <authorList>
            <consortium name="EnsemblMetazoa"/>
        </authorList>
    </citation>
    <scope>IDENTIFICATION</scope>
</reference>
<dbReference type="KEGG" id="aqu:109586857"/>
<proteinExistence type="predicted"/>
<evidence type="ECO:0000313" key="3">
    <source>
        <dbReference type="Proteomes" id="UP000007879"/>
    </source>
</evidence>
<keyword evidence="1" id="KW-1133">Transmembrane helix</keyword>
<accession>A0AAN0JPB9</accession>
<dbReference type="AlphaFoldDB" id="A0AAN0JPB9"/>
<evidence type="ECO:0000313" key="2">
    <source>
        <dbReference type="EnsemblMetazoa" id="XP_019858645.1"/>
    </source>
</evidence>
<keyword evidence="1" id="KW-0472">Membrane</keyword>
<dbReference type="GeneID" id="109586857"/>
<sequence>MSSMQVVENYFKDKKNGQEIRIKEIRVSGPEGDLHHRSVRGAKGSQEFAIDNIAIKSKDPLLTRAFNNGIFRLVLGIVFLFLLDYLTNWAPSLKIVLGVCIVVWMIALVVTFLAWIKGDSATSSRPTAQYYLT</sequence>
<dbReference type="Proteomes" id="UP000007879">
    <property type="component" value="Unassembled WGS sequence"/>
</dbReference>
<evidence type="ECO:0000256" key="1">
    <source>
        <dbReference type="SAM" id="Phobius"/>
    </source>
</evidence>
<dbReference type="RefSeq" id="XP_019858645.1">
    <property type="nucleotide sequence ID" value="XM_020003086.1"/>
</dbReference>
<feature type="transmembrane region" description="Helical" evidence="1">
    <location>
        <begin position="95"/>
        <end position="116"/>
    </location>
</feature>
<organism evidence="2 3">
    <name type="scientific">Amphimedon queenslandica</name>
    <name type="common">Sponge</name>
    <dbReference type="NCBI Taxonomy" id="400682"/>
    <lineage>
        <taxon>Eukaryota</taxon>
        <taxon>Metazoa</taxon>
        <taxon>Porifera</taxon>
        <taxon>Demospongiae</taxon>
        <taxon>Heteroscleromorpha</taxon>
        <taxon>Haplosclerida</taxon>
        <taxon>Niphatidae</taxon>
        <taxon>Amphimedon</taxon>
    </lineage>
</organism>